<evidence type="ECO:0000313" key="1">
    <source>
        <dbReference type="EMBL" id="KAK4374979.1"/>
    </source>
</evidence>
<dbReference type="SUPFAM" id="SSF81483">
    <property type="entry name" value="Bacterial photosystem II reaction centre, L and M subunits"/>
    <property type="match status" value="1"/>
</dbReference>
<accession>A0AAE1VV60</accession>
<dbReference type="InterPro" id="IPR055266">
    <property type="entry name" value="D1/D2"/>
</dbReference>
<sequence length="168" mass="18825">MGVVGVLDTALLCSIHGDTVEKVLFEDDDGANTFRAFNPTQAEETHSMYDGLGGVLQRKCKMIEEFAPPRKILKSTTTTMRDPFSFSSLPGKGDQRKWRTHNILWVHRIKRKAALSWQSFKRKETLGLVGASERNESKTKMDQCSLPAKLIGEGLKDGTCKVDRAHIM</sequence>
<organism evidence="1 2">
    <name type="scientific">Anisodus tanguticus</name>
    <dbReference type="NCBI Taxonomy" id="243964"/>
    <lineage>
        <taxon>Eukaryota</taxon>
        <taxon>Viridiplantae</taxon>
        <taxon>Streptophyta</taxon>
        <taxon>Embryophyta</taxon>
        <taxon>Tracheophyta</taxon>
        <taxon>Spermatophyta</taxon>
        <taxon>Magnoliopsida</taxon>
        <taxon>eudicotyledons</taxon>
        <taxon>Gunneridae</taxon>
        <taxon>Pentapetalae</taxon>
        <taxon>asterids</taxon>
        <taxon>lamiids</taxon>
        <taxon>Solanales</taxon>
        <taxon>Solanaceae</taxon>
        <taxon>Solanoideae</taxon>
        <taxon>Hyoscyameae</taxon>
        <taxon>Anisodus</taxon>
    </lineage>
</organism>
<dbReference type="AlphaFoldDB" id="A0AAE1VV60"/>
<gene>
    <name evidence="1" type="ORF">RND71_005656</name>
</gene>
<dbReference type="GO" id="GO:0009772">
    <property type="term" value="P:photosynthetic electron transport in photosystem II"/>
    <property type="evidence" value="ECO:0007669"/>
    <property type="project" value="InterPro"/>
</dbReference>
<name>A0AAE1VV60_9SOLA</name>
<dbReference type="GO" id="GO:0009535">
    <property type="term" value="C:chloroplast thylakoid membrane"/>
    <property type="evidence" value="ECO:0007669"/>
    <property type="project" value="TreeGrafter"/>
</dbReference>
<dbReference type="Proteomes" id="UP001291623">
    <property type="component" value="Unassembled WGS sequence"/>
</dbReference>
<evidence type="ECO:0000313" key="2">
    <source>
        <dbReference type="Proteomes" id="UP001291623"/>
    </source>
</evidence>
<dbReference type="InterPro" id="IPR036854">
    <property type="entry name" value="Photo_II_D1/D2_sf"/>
</dbReference>
<keyword evidence="2" id="KW-1185">Reference proteome</keyword>
<protein>
    <submittedName>
        <fullName evidence="1">Uncharacterized protein</fullName>
    </submittedName>
</protein>
<dbReference type="PANTHER" id="PTHR33149:SF12">
    <property type="entry name" value="PHOTOSYSTEM II D2 PROTEIN"/>
    <property type="match status" value="1"/>
</dbReference>
<dbReference type="EMBL" id="JAVYJV010000003">
    <property type="protein sequence ID" value="KAK4374979.1"/>
    <property type="molecule type" value="Genomic_DNA"/>
</dbReference>
<dbReference type="PANTHER" id="PTHR33149">
    <property type="entry name" value="PHOTOSYSTEM II PROTEIN D1"/>
    <property type="match status" value="1"/>
</dbReference>
<comment type="caution">
    <text evidence="1">The sequence shown here is derived from an EMBL/GenBank/DDBJ whole genome shotgun (WGS) entry which is preliminary data.</text>
</comment>
<dbReference type="GO" id="GO:0009523">
    <property type="term" value="C:photosystem II"/>
    <property type="evidence" value="ECO:0007669"/>
    <property type="project" value="TreeGrafter"/>
</dbReference>
<proteinExistence type="predicted"/>
<reference evidence="1" key="1">
    <citation type="submission" date="2023-12" db="EMBL/GenBank/DDBJ databases">
        <title>Genome assembly of Anisodus tanguticus.</title>
        <authorList>
            <person name="Wang Y.-J."/>
        </authorList>
    </citation>
    <scope>NUCLEOTIDE SEQUENCE</scope>
    <source>
        <strain evidence="1">KB-2021</strain>
        <tissue evidence="1">Leaf</tissue>
    </source>
</reference>